<gene>
    <name evidence="1" type="ORF">CLV98_10447</name>
</gene>
<accession>A0A316AN34</accession>
<protein>
    <submittedName>
        <fullName evidence="1">Uncharacterized protein DUF4403</fullName>
    </submittedName>
</protein>
<comment type="caution">
    <text evidence="1">The sequence shown here is derived from an EMBL/GenBank/DDBJ whole genome shotgun (WGS) entry which is preliminary data.</text>
</comment>
<organism evidence="1 2">
    <name type="scientific">Dyadobacter jejuensis</name>
    <dbReference type="NCBI Taxonomy" id="1082580"/>
    <lineage>
        <taxon>Bacteria</taxon>
        <taxon>Pseudomonadati</taxon>
        <taxon>Bacteroidota</taxon>
        <taxon>Cytophagia</taxon>
        <taxon>Cytophagales</taxon>
        <taxon>Spirosomataceae</taxon>
        <taxon>Dyadobacter</taxon>
    </lineage>
</organism>
<evidence type="ECO:0000313" key="2">
    <source>
        <dbReference type="Proteomes" id="UP000245880"/>
    </source>
</evidence>
<evidence type="ECO:0000313" key="1">
    <source>
        <dbReference type="EMBL" id="PWJ58190.1"/>
    </source>
</evidence>
<proteinExistence type="predicted"/>
<dbReference type="OrthoDB" id="617059at2"/>
<name>A0A316AN34_9BACT</name>
<dbReference type="RefSeq" id="WP_109674075.1">
    <property type="nucleotide sequence ID" value="NZ_QGDT01000004.1"/>
</dbReference>
<dbReference type="AlphaFoldDB" id="A0A316AN34"/>
<dbReference type="Proteomes" id="UP000245880">
    <property type="component" value="Unassembled WGS sequence"/>
</dbReference>
<dbReference type="EMBL" id="QGDT01000004">
    <property type="protein sequence ID" value="PWJ58190.1"/>
    <property type="molecule type" value="Genomic_DNA"/>
</dbReference>
<sequence length="446" mass="50053">MEAYQYSDEQVSKESHLSYLNLPVEIPLQEIEDQLNAKISGLIYEDNSYQDDHEDNLKAKIWKLSPIKMVGIDSSFLFEVPLKIWASAGYKFSPLGITVSGYKDTEFAIRIRFISTLSVSKDWEVHSETIVESYDWITEPNIQIAGFKVPVKSMISRILNRNATKISENIDQQVAKGIELKKYAKEAWNLVQKPVLIAPEYHTWLTVVPKAVLMTPLSAQHGVLRSVIGIQGETQTLTSSTAPVVQPVKNLPMLKLVSQVPEHFRVALMNRISYEEASKLADAQFRGQEFSFLGGKYKVTVASIALYGQNNKMVIKAELKGGLNGTIFLKGVPFFDPASQTLSFKDLDYDLQTKNALVKAADWLLQGQFAKSMQKRMVFPIGEQILETQTNMQAVLKELQVFDGVTVKGQLDEIKPDRVYLTPEHICAVVFANGRVGLSVKGLKNF</sequence>
<keyword evidence="2" id="KW-1185">Reference proteome</keyword>
<dbReference type="InterPro" id="IPR025515">
    <property type="entry name" value="DUF4403"/>
</dbReference>
<reference evidence="1 2" key="1">
    <citation type="submission" date="2018-03" db="EMBL/GenBank/DDBJ databases">
        <title>Genomic Encyclopedia of Archaeal and Bacterial Type Strains, Phase II (KMG-II): from individual species to whole genera.</title>
        <authorList>
            <person name="Goeker M."/>
        </authorList>
    </citation>
    <scope>NUCLEOTIDE SEQUENCE [LARGE SCALE GENOMIC DNA]</scope>
    <source>
        <strain evidence="1 2">DSM 100346</strain>
    </source>
</reference>
<dbReference type="Pfam" id="PF14356">
    <property type="entry name" value="DUF4403"/>
    <property type="match status" value="1"/>
</dbReference>